<dbReference type="Pfam" id="PF00534">
    <property type="entry name" value="Glycos_transf_1"/>
    <property type="match status" value="1"/>
</dbReference>
<dbReference type="Proteomes" id="UP001177934">
    <property type="component" value="Chromosome"/>
</dbReference>
<dbReference type="EMBL" id="CP126056">
    <property type="protein sequence ID" value="WHX11644.1"/>
    <property type="molecule type" value="Genomic_DNA"/>
</dbReference>
<dbReference type="AlphaFoldDB" id="A0AA95HT56"/>
<protein>
    <submittedName>
        <fullName evidence="2">Glycosyltransferase</fullName>
        <ecNumber evidence="2">2.4.-.-</ecNumber>
    </submittedName>
</protein>
<proteinExistence type="predicted"/>
<accession>A0AA95HT56</accession>
<evidence type="ECO:0000313" key="2">
    <source>
        <dbReference type="EMBL" id="WHX11644.1"/>
    </source>
</evidence>
<keyword evidence="2" id="KW-0808">Transferase</keyword>
<evidence type="ECO:0000313" key="3">
    <source>
        <dbReference type="Proteomes" id="UP001177934"/>
    </source>
</evidence>
<dbReference type="EC" id="2.4.-.-" evidence="2"/>
<feature type="domain" description="Glycosyl transferase family 1" evidence="1">
    <location>
        <begin position="164"/>
        <end position="285"/>
    </location>
</feature>
<gene>
    <name evidence="2" type="ORF">QNN11_10630</name>
</gene>
<organism evidence="2 3">
    <name type="scientific">Phocaeicola dorei</name>
    <dbReference type="NCBI Taxonomy" id="357276"/>
    <lineage>
        <taxon>Bacteria</taxon>
        <taxon>Pseudomonadati</taxon>
        <taxon>Bacteroidota</taxon>
        <taxon>Bacteroidia</taxon>
        <taxon>Bacteroidales</taxon>
        <taxon>Bacteroidaceae</taxon>
        <taxon>Phocaeicola</taxon>
    </lineage>
</organism>
<dbReference type="InterPro" id="IPR001296">
    <property type="entry name" value="Glyco_trans_1"/>
</dbReference>
<dbReference type="PANTHER" id="PTHR45947">
    <property type="entry name" value="SULFOQUINOVOSYL TRANSFERASE SQD2"/>
    <property type="match status" value="1"/>
</dbReference>
<name>A0AA95HT56_9BACT</name>
<dbReference type="SUPFAM" id="SSF53756">
    <property type="entry name" value="UDP-Glycosyltransferase/glycogen phosphorylase"/>
    <property type="match status" value="1"/>
</dbReference>
<reference evidence="2" key="1">
    <citation type="journal article" date="2023" name="Nat. Commun.">
        <title>Identification of a novel Human Milk Oligosaccharides utilization cluster in the infant gut commensal Bacteroides dorei.</title>
        <authorList>
            <person name="Kijner S."/>
            <person name="Ennis D."/>
            <person name="Shmorak S."/>
            <person name="Florentin A."/>
            <person name="Yassour M."/>
        </authorList>
    </citation>
    <scope>NUCLEOTIDE SEQUENCE</scope>
    <source>
        <strain evidence="2">2</strain>
    </source>
</reference>
<sequence>MNYYRHIDRNRVQFDFMVHRQERGAYDDEIEAMGGKIYRMIPLHPFTFNTYRKQISDFFDQHPEYRIIHGHCSESGYFVYREAAGRRVPVIIAHAHNAHALFDTKWLFRTYFKHTMRPYLTQGFTCGKEAARWLFGNELGKKAILQRNAIDTFLYRFDEAVRLEVRQELHLSKDVTVVGHVGRFNRQKNHEFLLEVFHKYVQEFNPTAHLLLVGTGELQKAIQKKVQQFRLTDQVHLLGGRPDVNRLLQAMDLFLFPSFMEGLSVSMVEAQCAGLPCVVSDRIPREAALTDQVSFLSLETAPRQWACEIERVRCMASRRTGYYQQIADAGYDIVKNAEWLQNYYLGQWNKTR</sequence>
<dbReference type="GO" id="GO:0016757">
    <property type="term" value="F:glycosyltransferase activity"/>
    <property type="evidence" value="ECO:0007669"/>
    <property type="project" value="UniProtKB-KW"/>
</dbReference>
<dbReference type="Gene3D" id="3.40.50.2000">
    <property type="entry name" value="Glycogen Phosphorylase B"/>
    <property type="match status" value="2"/>
</dbReference>
<dbReference type="InterPro" id="IPR050194">
    <property type="entry name" value="Glycosyltransferase_grp1"/>
</dbReference>
<dbReference type="PANTHER" id="PTHR45947:SF3">
    <property type="entry name" value="SULFOQUINOVOSYL TRANSFERASE SQD2"/>
    <property type="match status" value="1"/>
</dbReference>
<keyword evidence="2" id="KW-0328">Glycosyltransferase</keyword>
<evidence type="ECO:0000259" key="1">
    <source>
        <dbReference type="Pfam" id="PF00534"/>
    </source>
</evidence>